<dbReference type="InterPro" id="IPR011989">
    <property type="entry name" value="ARM-like"/>
</dbReference>
<evidence type="ECO:0000259" key="9">
    <source>
        <dbReference type="PROSITE" id="PS51698"/>
    </source>
</evidence>
<dbReference type="PANTHER" id="PTHR23315:SF278">
    <property type="entry name" value="U-BOX DOMAIN-CONTAINING PROTEIN 3"/>
    <property type="match status" value="1"/>
</dbReference>
<dbReference type="SMART" id="SM00185">
    <property type="entry name" value="ARM"/>
    <property type="match status" value="5"/>
</dbReference>
<evidence type="ECO:0000256" key="7">
    <source>
        <dbReference type="PROSITE-ProRule" id="PRU00259"/>
    </source>
</evidence>
<evidence type="ECO:0000256" key="8">
    <source>
        <dbReference type="SAM" id="MobiDB-lite"/>
    </source>
</evidence>
<keyword evidence="11" id="KW-1185">Reference proteome</keyword>
<dbReference type="GO" id="GO:0061630">
    <property type="term" value="F:ubiquitin protein ligase activity"/>
    <property type="evidence" value="ECO:0007669"/>
    <property type="project" value="UniProtKB-EC"/>
</dbReference>
<dbReference type="InterPro" id="IPR057314">
    <property type="entry name" value="PUB2-4-like_N"/>
</dbReference>
<dbReference type="InterPro" id="IPR000225">
    <property type="entry name" value="Armadillo"/>
</dbReference>
<keyword evidence="4" id="KW-0808">Transferase</keyword>
<dbReference type="Proteomes" id="UP000825729">
    <property type="component" value="Unassembled WGS sequence"/>
</dbReference>
<feature type="compositionally biased region" description="Basic and acidic residues" evidence="8">
    <location>
        <begin position="427"/>
        <end position="443"/>
    </location>
</feature>
<evidence type="ECO:0000313" key="11">
    <source>
        <dbReference type="Proteomes" id="UP000825729"/>
    </source>
</evidence>
<feature type="region of interest" description="Disordered" evidence="8">
    <location>
        <begin position="426"/>
        <end position="445"/>
    </location>
</feature>
<evidence type="ECO:0000256" key="1">
    <source>
        <dbReference type="ARBA" id="ARBA00000900"/>
    </source>
</evidence>
<sequence length="822" mass="90147">MVLRGNQPVCDLKRAGLGFRQHHPASASLGEDSGVMGIKTLGGLINSMSRFIHLVACQDMKSFPVQKDYRDMVSALKLLKPLLDDVIASNMTSDELLLREFEELDLAVNEAKEFMERWGPKMSRICAVLQCIPLVEKVQRSSLQICYALTRLLPSMSCASHLTCIQELKCLDQEERLSEVIEEALKDQRENLIPETKLLLKIAESLSLTSSQELLSESIALEKEILKSELKKNDAEVAHINELIDLVSHMQESMVKLKHFQTVNGIVIPSYFRCPLSLKLMVDPVIVASGQTYERLFIQKWLDQGLRICPKSRQTLSHTNLIPNYTVKALITSWCEDHNIRWVGCAGSHDCFSQAVSEEAADCLSHIDGRHGSLHSEGTSRLSVEVGHVVERQRPEVSSRNSEQASNSVEKGLFESALHNVVMNEVTSKREPSLERSCNHSRSESVSSVISTAEDFVSRDSSKHDNMHAVTEEATSSCTASLSPKDSSFYRSRLMNQNRNPKARTSVENVNRNGTILRSVSSSSDSGFDDVTTYEHAQKLVEDLTSHSNDAQTAAAAEIRLLAKHNMENRIIIAKCEAIGPLVSLLCSVVKATQENAVTALLNLSINDNNKIAIAEAGAIDQLILVLKSGGPEAKENAAATLFSLSVLEEYKIRIGRSGAVKALVDLLGNGTLRGRKDAATALFNLSIFHENKARIVQAGAVKYLVELINPAYGMTDKALALLANLATVPEGRTAITKEGGVPLLVEVVDTGSQRGKENAASALLQLCINSKKFCTLVLQEGAVPPLVALSQSGTPRAREKAQQILSHFRNQREGITGKTKS</sequence>
<dbReference type="Pfam" id="PF25598">
    <property type="entry name" value="ARM_PUB"/>
    <property type="match status" value="1"/>
</dbReference>
<dbReference type="InterPro" id="IPR058678">
    <property type="entry name" value="ARM_PUB"/>
</dbReference>
<accession>A0AAV7EB96</accession>
<keyword evidence="5" id="KW-0677">Repeat</keyword>
<dbReference type="FunFam" id="1.25.10.10:FF:000082">
    <property type="entry name" value="RING-type E3 ubiquitin transferase"/>
    <property type="match status" value="1"/>
</dbReference>
<evidence type="ECO:0000256" key="4">
    <source>
        <dbReference type="ARBA" id="ARBA00022679"/>
    </source>
</evidence>
<dbReference type="InterPro" id="IPR013083">
    <property type="entry name" value="Znf_RING/FYVE/PHD"/>
</dbReference>
<name>A0AAV7EB96_ARIFI</name>
<dbReference type="PANTHER" id="PTHR23315">
    <property type="entry name" value="U BOX DOMAIN-CONTAINING"/>
    <property type="match status" value="1"/>
</dbReference>
<dbReference type="AlphaFoldDB" id="A0AAV7EB96"/>
<feature type="repeat" description="ARM" evidence="7">
    <location>
        <begin position="659"/>
        <end position="701"/>
    </location>
</feature>
<dbReference type="InterPro" id="IPR016024">
    <property type="entry name" value="ARM-type_fold"/>
</dbReference>
<proteinExistence type="predicted"/>
<organism evidence="10 11">
    <name type="scientific">Aristolochia fimbriata</name>
    <name type="common">White veined hardy Dutchman's pipe vine</name>
    <dbReference type="NCBI Taxonomy" id="158543"/>
    <lineage>
        <taxon>Eukaryota</taxon>
        <taxon>Viridiplantae</taxon>
        <taxon>Streptophyta</taxon>
        <taxon>Embryophyta</taxon>
        <taxon>Tracheophyta</taxon>
        <taxon>Spermatophyta</taxon>
        <taxon>Magnoliopsida</taxon>
        <taxon>Magnoliidae</taxon>
        <taxon>Piperales</taxon>
        <taxon>Aristolochiaceae</taxon>
        <taxon>Aristolochia</taxon>
    </lineage>
</organism>
<dbReference type="InterPro" id="IPR045210">
    <property type="entry name" value="RING-Ubox_PUB"/>
</dbReference>
<dbReference type="EC" id="2.3.2.27" evidence="3"/>
<dbReference type="Gene3D" id="1.25.10.10">
    <property type="entry name" value="Leucine-rich Repeat Variant"/>
    <property type="match status" value="3"/>
</dbReference>
<feature type="repeat" description="ARM" evidence="7">
    <location>
        <begin position="577"/>
        <end position="619"/>
    </location>
</feature>
<dbReference type="PROSITE" id="PS51698">
    <property type="entry name" value="U_BOX"/>
    <property type="match status" value="1"/>
</dbReference>
<dbReference type="FunFam" id="3.30.40.10:FF:000562">
    <property type="entry name" value="RING-type E3 ubiquitin transferase"/>
    <property type="match status" value="1"/>
</dbReference>
<dbReference type="SMART" id="SM00504">
    <property type="entry name" value="Ubox"/>
    <property type="match status" value="1"/>
</dbReference>
<evidence type="ECO:0000256" key="3">
    <source>
        <dbReference type="ARBA" id="ARBA00012483"/>
    </source>
</evidence>
<dbReference type="SUPFAM" id="SSF48371">
    <property type="entry name" value="ARM repeat"/>
    <property type="match status" value="1"/>
</dbReference>
<evidence type="ECO:0000256" key="6">
    <source>
        <dbReference type="ARBA" id="ARBA00022786"/>
    </source>
</evidence>
<protein>
    <recommendedName>
        <fullName evidence="3">RING-type E3 ubiquitin transferase</fullName>
        <ecNumber evidence="3">2.3.2.27</ecNumber>
    </recommendedName>
</protein>
<dbReference type="Pfam" id="PF04564">
    <property type="entry name" value="U-box"/>
    <property type="match status" value="1"/>
</dbReference>
<dbReference type="InterPro" id="IPR003613">
    <property type="entry name" value="Ubox_domain"/>
</dbReference>
<evidence type="ECO:0000256" key="2">
    <source>
        <dbReference type="ARBA" id="ARBA00004906"/>
    </source>
</evidence>
<evidence type="ECO:0000256" key="5">
    <source>
        <dbReference type="ARBA" id="ARBA00022737"/>
    </source>
</evidence>
<keyword evidence="6" id="KW-0833">Ubl conjugation pathway</keyword>
<dbReference type="Pfam" id="PF25240">
    <property type="entry name" value="PUB2_N"/>
    <property type="match status" value="1"/>
</dbReference>
<dbReference type="GO" id="GO:0016567">
    <property type="term" value="P:protein ubiquitination"/>
    <property type="evidence" value="ECO:0007669"/>
    <property type="project" value="InterPro"/>
</dbReference>
<feature type="domain" description="U-box" evidence="9">
    <location>
        <begin position="267"/>
        <end position="341"/>
    </location>
</feature>
<reference evidence="10 11" key="1">
    <citation type="submission" date="2021-07" db="EMBL/GenBank/DDBJ databases">
        <title>The Aristolochia fimbriata genome: insights into angiosperm evolution, floral development and chemical biosynthesis.</title>
        <authorList>
            <person name="Jiao Y."/>
        </authorList>
    </citation>
    <scope>NUCLEOTIDE SEQUENCE [LARGE SCALE GENOMIC DNA]</scope>
    <source>
        <strain evidence="10">IBCAS-2021</strain>
        <tissue evidence="10">Leaf</tissue>
    </source>
</reference>
<dbReference type="PROSITE" id="PS50176">
    <property type="entry name" value="ARM_REPEAT"/>
    <property type="match status" value="3"/>
</dbReference>
<comment type="pathway">
    <text evidence="2">Protein modification; protein ubiquitination.</text>
</comment>
<dbReference type="SUPFAM" id="SSF57850">
    <property type="entry name" value="RING/U-box"/>
    <property type="match status" value="1"/>
</dbReference>
<dbReference type="Gene3D" id="3.30.40.10">
    <property type="entry name" value="Zinc/RING finger domain, C3HC4 (zinc finger)"/>
    <property type="match status" value="1"/>
</dbReference>
<dbReference type="CDD" id="cd16664">
    <property type="entry name" value="RING-Ubox_PUB"/>
    <property type="match status" value="1"/>
</dbReference>
<dbReference type="EMBL" id="JAINDJ010000005">
    <property type="protein sequence ID" value="KAG9445671.1"/>
    <property type="molecule type" value="Genomic_DNA"/>
</dbReference>
<gene>
    <name evidence="10" type="ORF">H6P81_011799</name>
</gene>
<comment type="catalytic activity">
    <reaction evidence="1">
        <text>S-ubiquitinyl-[E2 ubiquitin-conjugating enzyme]-L-cysteine + [acceptor protein]-L-lysine = [E2 ubiquitin-conjugating enzyme]-L-cysteine + N(6)-ubiquitinyl-[acceptor protein]-L-lysine.</text>
        <dbReference type="EC" id="2.3.2.27"/>
    </reaction>
</comment>
<feature type="repeat" description="ARM" evidence="7">
    <location>
        <begin position="700"/>
        <end position="741"/>
    </location>
</feature>
<comment type="caution">
    <text evidence="10">The sequence shown here is derived from an EMBL/GenBank/DDBJ whole genome shotgun (WGS) entry which is preliminary data.</text>
</comment>
<evidence type="ECO:0000313" key="10">
    <source>
        <dbReference type="EMBL" id="KAG9445671.1"/>
    </source>
</evidence>